<name>A0A8J2VCG7_9FLAO</name>
<comment type="similarity">
    <text evidence="1">Belongs to the polysaccharide synthase family.</text>
</comment>
<feature type="domain" description="Polysaccharide biosynthesis protein CapD-like" evidence="2">
    <location>
        <begin position="154"/>
        <end position="439"/>
    </location>
</feature>
<gene>
    <name evidence="3" type="ORF">GCM10011312_24700</name>
</gene>
<evidence type="ECO:0000256" key="1">
    <source>
        <dbReference type="ARBA" id="ARBA00007430"/>
    </source>
</evidence>
<dbReference type="EMBL" id="BMGK01000012">
    <property type="protein sequence ID" value="GGE00253.1"/>
    <property type="molecule type" value="Genomic_DNA"/>
</dbReference>
<dbReference type="SUPFAM" id="SSF51735">
    <property type="entry name" value="NAD(P)-binding Rossmann-fold domains"/>
    <property type="match status" value="1"/>
</dbReference>
<reference evidence="3" key="1">
    <citation type="journal article" date="2014" name="Int. J. Syst. Evol. Microbiol.">
        <title>Complete genome sequence of Corynebacterium casei LMG S-19264T (=DSM 44701T), isolated from a smear-ripened cheese.</title>
        <authorList>
            <consortium name="US DOE Joint Genome Institute (JGI-PGF)"/>
            <person name="Walter F."/>
            <person name="Albersmeier A."/>
            <person name="Kalinowski J."/>
            <person name="Ruckert C."/>
        </authorList>
    </citation>
    <scope>NUCLEOTIDE SEQUENCE</scope>
    <source>
        <strain evidence="3">CGMCC 1.12924</strain>
    </source>
</reference>
<comment type="caution">
    <text evidence="3">The sequence shown here is derived from an EMBL/GenBank/DDBJ whole genome shotgun (WGS) entry which is preliminary data.</text>
</comment>
<dbReference type="PANTHER" id="PTHR43318:SF1">
    <property type="entry name" value="POLYSACCHARIDE BIOSYNTHESIS PROTEIN EPSC-RELATED"/>
    <property type="match status" value="1"/>
</dbReference>
<evidence type="ECO:0000259" key="2">
    <source>
        <dbReference type="Pfam" id="PF02719"/>
    </source>
</evidence>
<dbReference type="InterPro" id="IPR003869">
    <property type="entry name" value="Polysac_CapD-like"/>
</dbReference>
<dbReference type="InterPro" id="IPR036291">
    <property type="entry name" value="NAD(P)-bd_dom_sf"/>
</dbReference>
<evidence type="ECO:0000313" key="3">
    <source>
        <dbReference type="EMBL" id="GGE00253.1"/>
    </source>
</evidence>
<dbReference type="Pfam" id="PF02719">
    <property type="entry name" value="Polysacc_synt_2"/>
    <property type="match status" value="1"/>
</dbReference>
<proteinExistence type="inferred from homology"/>
<dbReference type="PANTHER" id="PTHR43318">
    <property type="entry name" value="UDP-N-ACETYLGLUCOSAMINE 4,6-DEHYDRATASE"/>
    <property type="match status" value="1"/>
</dbReference>
<dbReference type="Gene3D" id="3.40.50.720">
    <property type="entry name" value="NAD(P)-binding Rossmann-like Domain"/>
    <property type="match status" value="2"/>
</dbReference>
<sequence>MKGQKRNGAYKKRILIYGTDDQAISIAEALNTDSVQPFELVGFLAHKKKYKNIRILDKQVINYNKSLSEELRNYNINGILIIEDTLSIKDKNQLVDECLKANIQIYNVPKVEKLETQKEINSQIRAIEIEDLLNREVIHLDDDHIRESIEGKSVLVTGGAGSIGSEIVRQLIKYQPKLVVVLDQAETQLHELELLLQDEFPDTKIITELANITNMYRLALIFERYDFNIVYHAAAYKHVPIIERNPHEAIYVNILGTMNLVKLSLSENVERFVMVSTDKAVNPSNVMGASKRAAEIYVQSIQEEEKVSTKFITTRFGNVLGSNGSVIPHFKRQIAKGGPVTVTHPDIIRYFMTIPEACQLVLQAGTMGKGGEIFVFDMGEPIRIMDLAERMIRLSGLIPGEDIHVKVTGLRPGEKLFEELLADTSLNLPTHHKKIMVAKETPQNFKNLTGRYEKIVKSALRGSEVEVVKLLKEVVPEYKSENSKFMSLDN</sequence>
<keyword evidence="4" id="KW-1185">Reference proteome</keyword>
<dbReference type="CDD" id="cd05237">
    <property type="entry name" value="UDP_invert_4-6DH_SDR_e"/>
    <property type="match status" value="1"/>
</dbReference>
<dbReference type="AlphaFoldDB" id="A0A8J2VCG7"/>
<organism evidence="3 4">
    <name type="scientific">Planktosalinus lacus</name>
    <dbReference type="NCBI Taxonomy" id="1526573"/>
    <lineage>
        <taxon>Bacteria</taxon>
        <taxon>Pseudomonadati</taxon>
        <taxon>Bacteroidota</taxon>
        <taxon>Flavobacteriia</taxon>
        <taxon>Flavobacteriales</taxon>
        <taxon>Flavobacteriaceae</taxon>
        <taxon>Planktosalinus</taxon>
    </lineage>
</organism>
<dbReference type="InterPro" id="IPR051203">
    <property type="entry name" value="Polysaccharide_Synthase-Rel"/>
</dbReference>
<reference evidence="3" key="2">
    <citation type="submission" date="2020-09" db="EMBL/GenBank/DDBJ databases">
        <authorList>
            <person name="Sun Q."/>
            <person name="Zhou Y."/>
        </authorList>
    </citation>
    <scope>NUCLEOTIDE SEQUENCE</scope>
    <source>
        <strain evidence="3">CGMCC 1.12924</strain>
    </source>
</reference>
<dbReference type="Proteomes" id="UP000652231">
    <property type="component" value="Unassembled WGS sequence"/>
</dbReference>
<evidence type="ECO:0000313" key="4">
    <source>
        <dbReference type="Proteomes" id="UP000652231"/>
    </source>
</evidence>
<accession>A0A8J2VCG7</accession>
<protein>
    <recommendedName>
        <fullName evidence="2">Polysaccharide biosynthesis protein CapD-like domain-containing protein</fullName>
    </recommendedName>
</protein>